<keyword evidence="5" id="KW-0479">Metal-binding</keyword>
<dbReference type="PANTHER" id="PTHR43344:SF2">
    <property type="entry name" value="PHOSPHOSERINE PHOSPHATASE"/>
    <property type="match status" value="1"/>
</dbReference>
<dbReference type="EC" id="3.1.3.3" evidence="3"/>
<reference evidence="11 12" key="1">
    <citation type="submission" date="2016-11" db="EMBL/GenBank/DDBJ databases">
        <authorList>
            <person name="Jaros S."/>
            <person name="Januszkiewicz K."/>
            <person name="Wedrychowicz H."/>
        </authorList>
    </citation>
    <scope>NUCLEOTIDE SEQUENCE [LARGE SCALE GENOMIC DNA]</scope>
    <source>
        <strain evidence="11 12">DSM 27406</strain>
    </source>
</reference>
<evidence type="ECO:0000256" key="5">
    <source>
        <dbReference type="ARBA" id="ARBA00022723"/>
    </source>
</evidence>
<dbReference type="Gene3D" id="3.40.50.1000">
    <property type="entry name" value="HAD superfamily/HAD-like"/>
    <property type="match status" value="1"/>
</dbReference>
<keyword evidence="4" id="KW-0028">Amino-acid biosynthesis</keyword>
<comment type="catalytic activity">
    <reaction evidence="9">
        <text>O-phospho-L-serine + H2O = L-serine + phosphate</text>
        <dbReference type="Rhea" id="RHEA:21208"/>
        <dbReference type="ChEBI" id="CHEBI:15377"/>
        <dbReference type="ChEBI" id="CHEBI:33384"/>
        <dbReference type="ChEBI" id="CHEBI:43474"/>
        <dbReference type="ChEBI" id="CHEBI:57524"/>
        <dbReference type="EC" id="3.1.3.3"/>
    </reaction>
</comment>
<evidence type="ECO:0000313" key="12">
    <source>
        <dbReference type="Proteomes" id="UP000184420"/>
    </source>
</evidence>
<dbReference type="PANTHER" id="PTHR43344">
    <property type="entry name" value="PHOSPHOSERINE PHOSPHATASE"/>
    <property type="match status" value="1"/>
</dbReference>
<dbReference type="RefSeq" id="WP_083549773.1">
    <property type="nucleotide sequence ID" value="NZ_FRBL01000004.1"/>
</dbReference>
<comment type="pathway">
    <text evidence="2">Amino-acid biosynthesis; L-serine biosynthesis; L-serine from 3-phospho-D-glycerate: step 3/3.</text>
</comment>
<protein>
    <recommendedName>
        <fullName evidence="3">phosphoserine phosphatase</fullName>
        <ecNumber evidence="3">3.1.3.3</ecNumber>
    </recommendedName>
</protein>
<evidence type="ECO:0000256" key="4">
    <source>
        <dbReference type="ARBA" id="ARBA00022605"/>
    </source>
</evidence>
<keyword evidence="6 11" id="KW-0378">Hydrolase</keyword>
<evidence type="ECO:0000256" key="6">
    <source>
        <dbReference type="ARBA" id="ARBA00022801"/>
    </source>
</evidence>
<evidence type="ECO:0000256" key="7">
    <source>
        <dbReference type="ARBA" id="ARBA00022842"/>
    </source>
</evidence>
<dbReference type="SUPFAM" id="SSF56784">
    <property type="entry name" value="HAD-like"/>
    <property type="match status" value="1"/>
</dbReference>
<dbReference type="InterPro" id="IPR050582">
    <property type="entry name" value="HAD-like_SerB"/>
</dbReference>
<evidence type="ECO:0000256" key="3">
    <source>
        <dbReference type="ARBA" id="ARBA00012640"/>
    </source>
</evidence>
<dbReference type="GO" id="GO:0006564">
    <property type="term" value="P:L-serine biosynthetic process"/>
    <property type="evidence" value="ECO:0007669"/>
    <property type="project" value="UniProtKB-KW"/>
</dbReference>
<evidence type="ECO:0000256" key="8">
    <source>
        <dbReference type="ARBA" id="ARBA00023299"/>
    </source>
</evidence>
<evidence type="ECO:0000256" key="2">
    <source>
        <dbReference type="ARBA" id="ARBA00005135"/>
    </source>
</evidence>
<name>A0A1M7C3H6_9BACT</name>
<accession>A0A1M7C3H6</accession>
<dbReference type="PROSITE" id="PS51257">
    <property type="entry name" value="PROKAR_LIPOPROTEIN"/>
    <property type="match status" value="1"/>
</dbReference>
<dbReference type="InterPro" id="IPR023214">
    <property type="entry name" value="HAD_sf"/>
</dbReference>
<dbReference type="CDD" id="cd01427">
    <property type="entry name" value="HAD_like"/>
    <property type="match status" value="1"/>
</dbReference>
<comment type="catalytic activity">
    <reaction evidence="10">
        <text>O-phospho-D-serine + H2O = D-serine + phosphate</text>
        <dbReference type="Rhea" id="RHEA:24873"/>
        <dbReference type="ChEBI" id="CHEBI:15377"/>
        <dbReference type="ChEBI" id="CHEBI:35247"/>
        <dbReference type="ChEBI" id="CHEBI:43474"/>
        <dbReference type="ChEBI" id="CHEBI:58680"/>
        <dbReference type="EC" id="3.1.3.3"/>
    </reaction>
</comment>
<sequence length="343" mass="38548">MKQKVVAVFALGLLMTAGCTNYVKQPEKTNAAQVTPAGDPLSSWNSGDIKDAIIKYVQTVTDSADKSYIPVQDRIATFDNDGTLWAEQPVYFQFFYALDKVREMAGQHPEWKTTEPFKSALMNDMGGIMRQGEKGVLAIVAATHAGMTTSQFDSSVAQWIDTAVHPIKKMHYNAMVYQPMLELIKYLQTNQFKVFIVSGGGIDFMRAWAENVYGIPKDQIVGSSIKSKYEYNNGQPEIIKLAELDFIDDHEGKPVGIQKFIGRKPVFACGNSDGDLQMLQWAASNKYSNLELYIHHTDADREWAYDRKSAIGKLDAGLDEAQKKNWLVADMKRDWKTMFPEGK</sequence>
<dbReference type="EMBL" id="FRBL01000004">
    <property type="protein sequence ID" value="SHL61774.1"/>
    <property type="molecule type" value="Genomic_DNA"/>
</dbReference>
<evidence type="ECO:0000313" key="11">
    <source>
        <dbReference type="EMBL" id="SHL61774.1"/>
    </source>
</evidence>
<evidence type="ECO:0000256" key="1">
    <source>
        <dbReference type="ARBA" id="ARBA00001946"/>
    </source>
</evidence>
<dbReference type="AlphaFoldDB" id="A0A1M7C3H6"/>
<comment type="cofactor">
    <cofactor evidence="1">
        <name>Mg(2+)</name>
        <dbReference type="ChEBI" id="CHEBI:18420"/>
    </cofactor>
</comment>
<dbReference type="Pfam" id="PF12710">
    <property type="entry name" value="HAD"/>
    <property type="match status" value="1"/>
</dbReference>
<keyword evidence="8" id="KW-0718">Serine biosynthesis</keyword>
<evidence type="ECO:0000256" key="9">
    <source>
        <dbReference type="ARBA" id="ARBA00048138"/>
    </source>
</evidence>
<dbReference type="GO" id="GO:0036424">
    <property type="term" value="F:L-phosphoserine phosphatase activity"/>
    <property type="evidence" value="ECO:0007669"/>
    <property type="project" value="TreeGrafter"/>
</dbReference>
<proteinExistence type="predicted"/>
<dbReference type="OrthoDB" id="9799365at2"/>
<dbReference type="GO" id="GO:0005737">
    <property type="term" value="C:cytoplasm"/>
    <property type="evidence" value="ECO:0007669"/>
    <property type="project" value="TreeGrafter"/>
</dbReference>
<keyword evidence="12" id="KW-1185">Reference proteome</keyword>
<keyword evidence="7" id="KW-0460">Magnesium</keyword>
<dbReference type="GO" id="GO:0000287">
    <property type="term" value="F:magnesium ion binding"/>
    <property type="evidence" value="ECO:0007669"/>
    <property type="project" value="TreeGrafter"/>
</dbReference>
<organism evidence="11 12">
    <name type="scientific">Chitinophaga jiangningensis</name>
    <dbReference type="NCBI Taxonomy" id="1419482"/>
    <lineage>
        <taxon>Bacteria</taxon>
        <taxon>Pseudomonadati</taxon>
        <taxon>Bacteroidota</taxon>
        <taxon>Chitinophagia</taxon>
        <taxon>Chitinophagales</taxon>
        <taxon>Chitinophagaceae</taxon>
        <taxon>Chitinophaga</taxon>
    </lineage>
</organism>
<evidence type="ECO:0000256" key="10">
    <source>
        <dbReference type="ARBA" id="ARBA00048523"/>
    </source>
</evidence>
<dbReference type="Proteomes" id="UP000184420">
    <property type="component" value="Unassembled WGS sequence"/>
</dbReference>
<dbReference type="InterPro" id="IPR036412">
    <property type="entry name" value="HAD-like_sf"/>
</dbReference>
<gene>
    <name evidence="11" type="ORF">SAMN05444266_104179</name>
</gene>
<dbReference type="STRING" id="1419482.SAMN05444266_104179"/>